<dbReference type="Proteomes" id="UP000756346">
    <property type="component" value="Unassembled WGS sequence"/>
</dbReference>
<dbReference type="GeneID" id="70182102"/>
<protein>
    <recommendedName>
        <fullName evidence="3">D-isomer specific 2-hydroxyacid dehydrogenase NAD-binding domain-containing protein</fullName>
    </recommendedName>
</protein>
<dbReference type="SUPFAM" id="SSF51735">
    <property type="entry name" value="NAD(P)-binding Rossmann-fold domains"/>
    <property type="match status" value="1"/>
</dbReference>
<dbReference type="RefSeq" id="XP_046019515.1">
    <property type="nucleotide sequence ID" value="XM_046152556.1"/>
</dbReference>
<gene>
    <name evidence="4" type="ORF">B0I36DRAFT_312879</name>
</gene>
<keyword evidence="2" id="KW-0520">NAD</keyword>
<keyword evidence="1" id="KW-0560">Oxidoreductase</keyword>
<dbReference type="InterPro" id="IPR006140">
    <property type="entry name" value="D-isomer_DH_NAD-bd"/>
</dbReference>
<dbReference type="PROSITE" id="PS00065">
    <property type="entry name" value="D_2_HYDROXYACID_DH_1"/>
    <property type="match status" value="1"/>
</dbReference>
<dbReference type="GO" id="GO:0051287">
    <property type="term" value="F:NAD binding"/>
    <property type="evidence" value="ECO:0007669"/>
    <property type="project" value="InterPro"/>
</dbReference>
<proteinExistence type="predicted"/>
<reference evidence="4" key="1">
    <citation type="journal article" date="2021" name="Nat. Commun.">
        <title>Genetic determinants of endophytism in the Arabidopsis root mycobiome.</title>
        <authorList>
            <person name="Mesny F."/>
            <person name="Miyauchi S."/>
            <person name="Thiergart T."/>
            <person name="Pickel B."/>
            <person name="Atanasova L."/>
            <person name="Karlsson M."/>
            <person name="Huettel B."/>
            <person name="Barry K.W."/>
            <person name="Haridas S."/>
            <person name="Chen C."/>
            <person name="Bauer D."/>
            <person name="Andreopoulos W."/>
            <person name="Pangilinan J."/>
            <person name="LaButti K."/>
            <person name="Riley R."/>
            <person name="Lipzen A."/>
            <person name="Clum A."/>
            <person name="Drula E."/>
            <person name="Henrissat B."/>
            <person name="Kohler A."/>
            <person name="Grigoriev I.V."/>
            <person name="Martin F.M."/>
            <person name="Hacquard S."/>
        </authorList>
    </citation>
    <scope>NUCLEOTIDE SEQUENCE</scope>
    <source>
        <strain evidence="4">MPI-CAGE-CH-0230</strain>
    </source>
</reference>
<dbReference type="PANTHER" id="PTHR43333">
    <property type="entry name" value="2-HACID_DH_C DOMAIN-CONTAINING PROTEIN"/>
    <property type="match status" value="1"/>
</dbReference>
<dbReference type="Pfam" id="PF02826">
    <property type="entry name" value="2-Hacid_dh_C"/>
    <property type="match status" value="1"/>
</dbReference>
<name>A0A9P9BXC6_9PEZI</name>
<evidence type="ECO:0000313" key="4">
    <source>
        <dbReference type="EMBL" id="KAH7041460.1"/>
    </source>
</evidence>
<keyword evidence="5" id="KW-1185">Reference proteome</keyword>
<dbReference type="InterPro" id="IPR036291">
    <property type="entry name" value="NAD(P)-bd_dom_sf"/>
</dbReference>
<evidence type="ECO:0000313" key="5">
    <source>
        <dbReference type="Proteomes" id="UP000756346"/>
    </source>
</evidence>
<dbReference type="InterPro" id="IPR029752">
    <property type="entry name" value="D-isomer_DH_CS1"/>
</dbReference>
<dbReference type="AlphaFoldDB" id="A0A9P9BXC6"/>
<evidence type="ECO:0000259" key="3">
    <source>
        <dbReference type="Pfam" id="PF02826"/>
    </source>
</evidence>
<dbReference type="SUPFAM" id="SSF52283">
    <property type="entry name" value="Formate/glycerate dehydrogenase catalytic domain-like"/>
    <property type="match status" value="1"/>
</dbReference>
<evidence type="ECO:0000256" key="1">
    <source>
        <dbReference type="ARBA" id="ARBA00023002"/>
    </source>
</evidence>
<organism evidence="4 5">
    <name type="scientific">Microdochium trichocladiopsis</name>
    <dbReference type="NCBI Taxonomy" id="1682393"/>
    <lineage>
        <taxon>Eukaryota</taxon>
        <taxon>Fungi</taxon>
        <taxon>Dikarya</taxon>
        <taxon>Ascomycota</taxon>
        <taxon>Pezizomycotina</taxon>
        <taxon>Sordariomycetes</taxon>
        <taxon>Xylariomycetidae</taxon>
        <taxon>Xylariales</taxon>
        <taxon>Microdochiaceae</taxon>
        <taxon>Microdochium</taxon>
    </lineage>
</organism>
<comment type="caution">
    <text evidence="4">The sequence shown here is derived from an EMBL/GenBank/DDBJ whole genome shotgun (WGS) entry which is preliminary data.</text>
</comment>
<feature type="non-terminal residue" evidence="4">
    <location>
        <position position="216"/>
    </location>
</feature>
<sequence>MGDAPAPTSANRDLAGHKLVILSPFKEEPALRERLHKRFPGLKVQHFDWDVWHKPTLPSAQTTDNQGGSLDWSDVTVLVTGPQFPEREEAPKLQLVQLQSAGANYVLEKPIYKDTDIAFCTANGVHGPQISEWVIATFLAHQHRIPYYLDRQKEAKWTRDNEIASGIEDTVGQRVGILGYGAIGRQTARVARAMGMTVYAYTNRPRTTPESKRDHA</sequence>
<accession>A0A9P9BXC6</accession>
<evidence type="ECO:0000256" key="2">
    <source>
        <dbReference type="ARBA" id="ARBA00023027"/>
    </source>
</evidence>
<dbReference type="OrthoDB" id="298012at2759"/>
<dbReference type="GO" id="GO:0016491">
    <property type="term" value="F:oxidoreductase activity"/>
    <property type="evidence" value="ECO:0007669"/>
    <property type="project" value="UniProtKB-KW"/>
</dbReference>
<dbReference type="EMBL" id="JAGTJQ010000001">
    <property type="protein sequence ID" value="KAH7041460.1"/>
    <property type="molecule type" value="Genomic_DNA"/>
</dbReference>
<feature type="domain" description="D-isomer specific 2-hydroxyacid dehydrogenase NAD-binding" evidence="3">
    <location>
        <begin position="136"/>
        <end position="209"/>
    </location>
</feature>
<dbReference type="Gene3D" id="3.40.50.720">
    <property type="entry name" value="NAD(P)-binding Rossmann-like Domain"/>
    <property type="match status" value="2"/>
</dbReference>
<dbReference type="PANTHER" id="PTHR43333:SF1">
    <property type="entry name" value="D-ISOMER SPECIFIC 2-HYDROXYACID DEHYDROGENASE NAD-BINDING DOMAIN-CONTAINING PROTEIN"/>
    <property type="match status" value="1"/>
</dbReference>